<organism evidence="2 3">
    <name type="scientific">Haliangium ochraceum (strain DSM 14365 / JCM 11303 / SMP-2)</name>
    <dbReference type="NCBI Taxonomy" id="502025"/>
    <lineage>
        <taxon>Bacteria</taxon>
        <taxon>Pseudomonadati</taxon>
        <taxon>Myxococcota</taxon>
        <taxon>Polyangia</taxon>
        <taxon>Haliangiales</taxon>
        <taxon>Kofleriaceae</taxon>
        <taxon>Haliangium</taxon>
    </lineage>
</organism>
<dbReference type="HOGENOM" id="CLU_191403_0_0_7"/>
<dbReference type="Proteomes" id="UP000001880">
    <property type="component" value="Chromosome"/>
</dbReference>
<dbReference type="OrthoDB" id="5297591at2"/>
<evidence type="ECO:0000313" key="2">
    <source>
        <dbReference type="EMBL" id="ACY14461.1"/>
    </source>
</evidence>
<feature type="compositionally biased region" description="Basic residues" evidence="1">
    <location>
        <begin position="1"/>
        <end position="22"/>
    </location>
</feature>
<reference evidence="2 3" key="1">
    <citation type="journal article" date="2010" name="Stand. Genomic Sci.">
        <title>Complete genome sequence of Haliangium ochraceum type strain (SMP-2).</title>
        <authorList>
            <consortium name="US DOE Joint Genome Institute (JGI-PGF)"/>
            <person name="Ivanova N."/>
            <person name="Daum C."/>
            <person name="Lang E."/>
            <person name="Abt B."/>
            <person name="Kopitz M."/>
            <person name="Saunders E."/>
            <person name="Lapidus A."/>
            <person name="Lucas S."/>
            <person name="Glavina Del Rio T."/>
            <person name="Nolan M."/>
            <person name="Tice H."/>
            <person name="Copeland A."/>
            <person name="Cheng J.F."/>
            <person name="Chen F."/>
            <person name="Bruce D."/>
            <person name="Goodwin L."/>
            <person name="Pitluck S."/>
            <person name="Mavromatis K."/>
            <person name="Pati A."/>
            <person name="Mikhailova N."/>
            <person name="Chen A."/>
            <person name="Palaniappan K."/>
            <person name="Land M."/>
            <person name="Hauser L."/>
            <person name="Chang Y.J."/>
            <person name="Jeffries C.D."/>
            <person name="Detter J.C."/>
            <person name="Brettin T."/>
            <person name="Rohde M."/>
            <person name="Goker M."/>
            <person name="Bristow J."/>
            <person name="Markowitz V."/>
            <person name="Eisen J.A."/>
            <person name="Hugenholtz P."/>
            <person name="Kyrpides N.C."/>
            <person name="Klenk H.P."/>
        </authorList>
    </citation>
    <scope>NUCLEOTIDE SEQUENCE [LARGE SCALE GENOMIC DNA]</scope>
    <source>
        <strain evidence="3">DSM 14365 / CIP 107738 / JCM 11303 / AJ 13395 / SMP-2</strain>
    </source>
</reference>
<evidence type="ECO:0000256" key="1">
    <source>
        <dbReference type="SAM" id="MobiDB-lite"/>
    </source>
</evidence>
<gene>
    <name evidence="2" type="ordered locus">Hoch_1914</name>
</gene>
<feature type="region of interest" description="Disordered" evidence="1">
    <location>
        <begin position="1"/>
        <end position="24"/>
    </location>
</feature>
<accession>D0LYZ1</accession>
<sequence>MATKKKKTTKKKAASKTSKKPAAKKELDVLLVGSKVKQQIKEAGFNTGGDAVQGLNQWVHWLISQATQRAHANGRKTVRAHDFMSM</sequence>
<dbReference type="AlphaFoldDB" id="D0LYZ1"/>
<keyword evidence="3" id="KW-1185">Reference proteome</keyword>
<dbReference type="RefSeq" id="WP_012827069.1">
    <property type="nucleotide sequence ID" value="NC_013440.1"/>
</dbReference>
<dbReference type="EMBL" id="CP001804">
    <property type="protein sequence ID" value="ACY14461.1"/>
    <property type="molecule type" value="Genomic_DNA"/>
</dbReference>
<dbReference type="KEGG" id="hoh:Hoch_1914"/>
<name>D0LYZ1_HALO1</name>
<evidence type="ECO:0000313" key="3">
    <source>
        <dbReference type="Proteomes" id="UP000001880"/>
    </source>
</evidence>
<proteinExistence type="predicted"/>
<protein>
    <submittedName>
        <fullName evidence="2">Uncharacterized protein</fullName>
    </submittedName>
</protein>
<dbReference type="eggNOG" id="ENOG502ZV33">
    <property type="taxonomic scope" value="Bacteria"/>
</dbReference>